<accession>A0A6A4V7H5</accession>
<evidence type="ECO:0000313" key="3">
    <source>
        <dbReference type="EMBL" id="KAF0287524.1"/>
    </source>
</evidence>
<gene>
    <name evidence="3" type="ORF">FJT64_001458</name>
</gene>
<feature type="compositionally biased region" description="Low complexity" evidence="1">
    <location>
        <begin position="63"/>
        <end position="82"/>
    </location>
</feature>
<feature type="signal peptide" evidence="2">
    <location>
        <begin position="1"/>
        <end position="19"/>
    </location>
</feature>
<dbReference type="EMBL" id="VIIS01002186">
    <property type="protein sequence ID" value="KAF0287524.1"/>
    <property type="molecule type" value="Genomic_DNA"/>
</dbReference>
<evidence type="ECO:0000256" key="2">
    <source>
        <dbReference type="SAM" id="SignalP"/>
    </source>
</evidence>
<evidence type="ECO:0000313" key="4">
    <source>
        <dbReference type="Proteomes" id="UP000440578"/>
    </source>
</evidence>
<dbReference type="AlphaFoldDB" id="A0A6A4V7H5"/>
<protein>
    <submittedName>
        <fullName evidence="3">Uncharacterized protein</fullName>
    </submittedName>
</protein>
<keyword evidence="2" id="KW-0732">Signal</keyword>
<keyword evidence="4" id="KW-1185">Reference proteome</keyword>
<comment type="caution">
    <text evidence="3">The sequence shown here is derived from an EMBL/GenBank/DDBJ whole genome shotgun (WGS) entry which is preliminary data.</text>
</comment>
<feature type="region of interest" description="Disordered" evidence="1">
    <location>
        <begin position="63"/>
        <end position="83"/>
    </location>
</feature>
<name>A0A6A4V7H5_AMPAM</name>
<sequence length="150" mass="15272">MRCLLLTASLLAAAGAVPAWQCAYYGEQYCKALLEASGYYEQLGTGSPEAALSDIFGAAAAASPSAEPAAEPSAAPEPSQEPVGAPLAAIVAAQEFAPTPAPTPAPEPSTEAEPSLAVPPSFPGGYYPHHLGLQYHPAALAYYASLSQQI</sequence>
<feature type="chain" id="PRO_5025633129" evidence="2">
    <location>
        <begin position="20"/>
        <end position="150"/>
    </location>
</feature>
<organism evidence="3 4">
    <name type="scientific">Amphibalanus amphitrite</name>
    <name type="common">Striped barnacle</name>
    <name type="synonym">Balanus amphitrite</name>
    <dbReference type="NCBI Taxonomy" id="1232801"/>
    <lineage>
        <taxon>Eukaryota</taxon>
        <taxon>Metazoa</taxon>
        <taxon>Ecdysozoa</taxon>
        <taxon>Arthropoda</taxon>
        <taxon>Crustacea</taxon>
        <taxon>Multicrustacea</taxon>
        <taxon>Cirripedia</taxon>
        <taxon>Thoracica</taxon>
        <taxon>Thoracicalcarea</taxon>
        <taxon>Balanomorpha</taxon>
        <taxon>Balanoidea</taxon>
        <taxon>Balanidae</taxon>
        <taxon>Amphibalaninae</taxon>
        <taxon>Amphibalanus</taxon>
    </lineage>
</organism>
<reference evidence="3 4" key="1">
    <citation type="submission" date="2019-07" db="EMBL/GenBank/DDBJ databases">
        <title>Draft genome assembly of a fouling barnacle, Amphibalanus amphitrite (Darwin, 1854): The first reference genome for Thecostraca.</title>
        <authorList>
            <person name="Kim W."/>
        </authorList>
    </citation>
    <scope>NUCLEOTIDE SEQUENCE [LARGE SCALE GENOMIC DNA]</scope>
    <source>
        <strain evidence="3">SNU_AA5</strain>
        <tissue evidence="3">Soma without cirri and trophi</tissue>
    </source>
</reference>
<proteinExistence type="predicted"/>
<dbReference type="Proteomes" id="UP000440578">
    <property type="component" value="Unassembled WGS sequence"/>
</dbReference>
<evidence type="ECO:0000256" key="1">
    <source>
        <dbReference type="SAM" id="MobiDB-lite"/>
    </source>
</evidence>